<accession>A0A074ZCZ3</accession>
<dbReference type="Proteomes" id="UP000054324">
    <property type="component" value="Unassembled WGS sequence"/>
</dbReference>
<dbReference type="CTD" id="20321621"/>
<dbReference type="EMBL" id="KL596789">
    <property type="protein sequence ID" value="KER25053.1"/>
    <property type="molecule type" value="Genomic_DNA"/>
</dbReference>
<keyword evidence="2" id="KW-1185">Reference proteome</keyword>
<dbReference type="KEGG" id="ovi:T265_07442"/>
<evidence type="ECO:0000313" key="2">
    <source>
        <dbReference type="Proteomes" id="UP000054324"/>
    </source>
</evidence>
<reference evidence="1 2" key="1">
    <citation type="submission" date="2013-11" db="EMBL/GenBank/DDBJ databases">
        <title>Opisthorchis viverrini - life in the bile duct.</title>
        <authorList>
            <person name="Young N.D."/>
            <person name="Nagarajan N."/>
            <person name="Lin S.J."/>
            <person name="Korhonen P.K."/>
            <person name="Jex A.R."/>
            <person name="Hall R.S."/>
            <person name="Safavi-Hemami H."/>
            <person name="Kaewkong W."/>
            <person name="Bertrand D."/>
            <person name="Gao S."/>
            <person name="Seet Q."/>
            <person name="Wongkham S."/>
            <person name="Teh B.T."/>
            <person name="Wongkham C."/>
            <person name="Intapan P.M."/>
            <person name="Maleewong W."/>
            <person name="Yang X."/>
            <person name="Hu M."/>
            <person name="Wang Z."/>
            <person name="Hofmann A."/>
            <person name="Sternberg P.W."/>
            <person name="Tan P."/>
            <person name="Wang J."/>
            <person name="Gasser R.B."/>
        </authorList>
    </citation>
    <scope>NUCLEOTIDE SEQUENCE [LARGE SCALE GENOMIC DNA]</scope>
</reference>
<dbReference type="AlphaFoldDB" id="A0A074ZCZ3"/>
<evidence type="ECO:0000313" key="1">
    <source>
        <dbReference type="EMBL" id="KER25053.1"/>
    </source>
</evidence>
<dbReference type="OrthoDB" id="68483at2759"/>
<gene>
    <name evidence="1" type="ORF">T265_07442</name>
</gene>
<dbReference type="GeneID" id="20321621"/>
<name>A0A074ZCZ3_OPIVI</name>
<protein>
    <submittedName>
        <fullName evidence="1">Uncharacterized protein</fullName>
    </submittedName>
</protein>
<sequence length="71" mass="8120">MNSSSSQTDSFHANDYRSAVIPYRCLAAMLPKRSTRIRILPRCPSLDGGSQDREVIVKLWIFRLVNSRSNH</sequence>
<organism evidence="1 2">
    <name type="scientific">Opisthorchis viverrini</name>
    <name type="common">Southeast Asian liver fluke</name>
    <dbReference type="NCBI Taxonomy" id="6198"/>
    <lineage>
        <taxon>Eukaryota</taxon>
        <taxon>Metazoa</taxon>
        <taxon>Spiralia</taxon>
        <taxon>Lophotrochozoa</taxon>
        <taxon>Platyhelminthes</taxon>
        <taxon>Trematoda</taxon>
        <taxon>Digenea</taxon>
        <taxon>Opisthorchiida</taxon>
        <taxon>Opisthorchiata</taxon>
        <taxon>Opisthorchiidae</taxon>
        <taxon>Opisthorchis</taxon>
    </lineage>
</organism>
<dbReference type="RefSeq" id="XP_009171224.1">
    <property type="nucleotide sequence ID" value="XM_009172960.1"/>
</dbReference>
<proteinExistence type="predicted"/>